<evidence type="ECO:0000256" key="2">
    <source>
        <dbReference type="ARBA" id="ARBA00022448"/>
    </source>
</evidence>
<dbReference type="InterPro" id="IPR043428">
    <property type="entry name" value="LivM-like"/>
</dbReference>
<feature type="transmembrane region" description="Helical" evidence="9">
    <location>
        <begin position="101"/>
        <end position="123"/>
    </location>
</feature>
<feature type="transmembrane region" description="Helical" evidence="9">
    <location>
        <begin position="236"/>
        <end position="256"/>
    </location>
</feature>
<keyword evidence="7 9" id="KW-1133">Transmembrane helix</keyword>
<dbReference type="EMBL" id="FIZX01000001">
    <property type="protein sequence ID" value="CZF78355.1"/>
    <property type="molecule type" value="Genomic_DNA"/>
</dbReference>
<feature type="transmembrane region" description="Helical" evidence="9">
    <location>
        <begin position="76"/>
        <end position="95"/>
    </location>
</feature>
<dbReference type="InterPro" id="IPR003439">
    <property type="entry name" value="ABC_transporter-like_ATP-bd"/>
</dbReference>
<protein>
    <submittedName>
        <fullName evidence="11">High-affinity branched-chain amino acid transport ATP-binding protein LivF</fullName>
    </submittedName>
</protein>
<evidence type="ECO:0000256" key="8">
    <source>
        <dbReference type="ARBA" id="ARBA00023136"/>
    </source>
</evidence>
<dbReference type="GO" id="GO:0005886">
    <property type="term" value="C:plasma membrane"/>
    <property type="evidence" value="ECO:0007669"/>
    <property type="project" value="UniProtKB-SubCell"/>
</dbReference>
<feature type="transmembrane region" description="Helical" evidence="9">
    <location>
        <begin position="276"/>
        <end position="301"/>
    </location>
</feature>
<dbReference type="InterPro" id="IPR051120">
    <property type="entry name" value="ABC_AA/LPS_Transport"/>
</dbReference>
<dbReference type="Pfam" id="PF02653">
    <property type="entry name" value="BPD_transp_2"/>
    <property type="match status" value="1"/>
</dbReference>
<keyword evidence="2" id="KW-0813">Transport</keyword>
<keyword evidence="6 11" id="KW-0067">ATP-binding</keyword>
<name>A0A128EW23_9GAMM</name>
<reference evidence="12" key="1">
    <citation type="submission" date="2016-02" db="EMBL/GenBank/DDBJ databases">
        <authorList>
            <person name="Rodrigo-Torres Lidia"/>
            <person name="Arahal R.David."/>
        </authorList>
    </citation>
    <scope>NUCLEOTIDE SEQUENCE [LARGE SCALE GENOMIC DNA]</scope>
    <source>
        <strain evidence="12">CECT 9029</strain>
    </source>
</reference>
<keyword evidence="12" id="KW-1185">Reference proteome</keyword>
<feature type="domain" description="ABC transporter" evidence="10">
    <location>
        <begin position="379"/>
        <end position="610"/>
    </location>
</feature>
<evidence type="ECO:0000313" key="12">
    <source>
        <dbReference type="Proteomes" id="UP000071641"/>
    </source>
</evidence>
<dbReference type="PANTHER" id="PTHR45772">
    <property type="entry name" value="CONSERVED COMPONENT OF ABC TRANSPORTER FOR NATURAL AMINO ACIDS-RELATED"/>
    <property type="match status" value="1"/>
</dbReference>
<dbReference type="GO" id="GO:0015658">
    <property type="term" value="F:branched-chain amino acid transmembrane transporter activity"/>
    <property type="evidence" value="ECO:0007669"/>
    <property type="project" value="InterPro"/>
</dbReference>
<gene>
    <name evidence="11" type="primary">livF_1</name>
    <name evidence="11" type="ORF">GCE9029_00788</name>
</gene>
<feature type="transmembrane region" description="Helical" evidence="9">
    <location>
        <begin position="16"/>
        <end position="36"/>
    </location>
</feature>
<dbReference type="PANTHER" id="PTHR45772:SF8">
    <property type="entry name" value="HIGH-AFFINITY BRANCHED-CHAIN AMINO ACID TRANSPORT ATP-BINDING PROTEIN"/>
    <property type="match status" value="1"/>
</dbReference>
<evidence type="ECO:0000256" key="3">
    <source>
        <dbReference type="ARBA" id="ARBA00022475"/>
    </source>
</evidence>
<dbReference type="Pfam" id="PF00005">
    <property type="entry name" value="ABC_tran"/>
    <property type="match status" value="1"/>
</dbReference>
<dbReference type="GO" id="GO:0005524">
    <property type="term" value="F:ATP binding"/>
    <property type="evidence" value="ECO:0007669"/>
    <property type="project" value="UniProtKB-KW"/>
</dbReference>
<dbReference type="STRING" id="1796497.GCE9029_00788"/>
<dbReference type="InterPro" id="IPR003593">
    <property type="entry name" value="AAA+_ATPase"/>
</dbReference>
<dbReference type="AlphaFoldDB" id="A0A128EW23"/>
<sequence length="614" mass="66323">MAEEDVNMDITMNQKLYNTSGWLFPALFVFAGLALAGSIDPYLAYVATSWIIFGILGLSLDVVWGRGGFLSLGQTAFYGVGGYLGSVAAINLSPFTGNTLIWSLPVGALSGALLAACLAWIIFYARMGPLQSTILSYTFTLLLWSLAQTFKVEIGSAVIGGDNGMSSIPSVATDFAINPEPMSLNSVFAVVIVIAAFCYFCTYFLMKSHFGKVVDCIRLDDQKAELLGYDIRRYQLITFSYSGAIAGIAGALFGAWSNYLNPSIFSVQEALLVPIYVLVGGISTLAGPFVGAIMIGGLSFWLGGGAVGGQTTLILGVTLIVLVLFLRNGVLGAFNLLWKRILPDQNDAALQSSSVNFCEKKLANLQKACAENARQSMTLSTDKAYKKFGGVVPVNEVSLAFSAGNPYALIGPNGAGKSSFLKTCAGIYLPESGAVFLNNTEITHKPIFQRVKLGMGIKNQKPQVFGEKTVKENLWIAGYASNRDEKFANTISEIVLDFLGFEQQRNVQASALSHGQQQWLDIGMVLCLAPKVILLDEPAAGMTNDETRQLSELVKSLSKYMTVLLVEHDMDFVRSLDGNVTVLHMGSVFAEGSVESLREDERVLDIYLGRKEYA</sequence>
<keyword evidence="8 9" id="KW-0472">Membrane</keyword>
<dbReference type="CDD" id="cd06581">
    <property type="entry name" value="TM_PBP1_LivM_like"/>
    <property type="match status" value="1"/>
</dbReference>
<accession>A0A128EW23</accession>
<organism evidence="11 12">
    <name type="scientific">Grimontia celer</name>
    <dbReference type="NCBI Taxonomy" id="1796497"/>
    <lineage>
        <taxon>Bacteria</taxon>
        <taxon>Pseudomonadati</taxon>
        <taxon>Pseudomonadota</taxon>
        <taxon>Gammaproteobacteria</taxon>
        <taxon>Vibrionales</taxon>
        <taxon>Vibrionaceae</taxon>
        <taxon>Grimontia</taxon>
    </lineage>
</organism>
<keyword evidence="5" id="KW-0547">Nucleotide-binding</keyword>
<evidence type="ECO:0000313" key="11">
    <source>
        <dbReference type="EMBL" id="CZF78355.1"/>
    </source>
</evidence>
<feature type="transmembrane region" description="Helical" evidence="9">
    <location>
        <begin position="42"/>
        <end position="64"/>
    </location>
</feature>
<keyword evidence="3" id="KW-1003">Cell membrane</keyword>
<evidence type="ECO:0000256" key="4">
    <source>
        <dbReference type="ARBA" id="ARBA00022692"/>
    </source>
</evidence>
<comment type="subcellular location">
    <subcellularLocation>
        <location evidence="1">Cell inner membrane</location>
        <topology evidence="1">Multi-pass membrane protein</topology>
    </subcellularLocation>
</comment>
<evidence type="ECO:0000256" key="1">
    <source>
        <dbReference type="ARBA" id="ARBA00004429"/>
    </source>
</evidence>
<evidence type="ECO:0000256" key="7">
    <source>
        <dbReference type="ARBA" id="ARBA00022989"/>
    </source>
</evidence>
<evidence type="ECO:0000259" key="10">
    <source>
        <dbReference type="PROSITE" id="PS50893"/>
    </source>
</evidence>
<dbReference type="InterPro" id="IPR027417">
    <property type="entry name" value="P-loop_NTPase"/>
</dbReference>
<feature type="transmembrane region" description="Helical" evidence="9">
    <location>
        <begin position="187"/>
        <end position="205"/>
    </location>
</feature>
<dbReference type="SUPFAM" id="SSF52540">
    <property type="entry name" value="P-loop containing nucleoside triphosphate hydrolases"/>
    <property type="match status" value="1"/>
</dbReference>
<feature type="transmembrane region" description="Helical" evidence="9">
    <location>
        <begin position="313"/>
        <end position="338"/>
    </location>
</feature>
<dbReference type="SMART" id="SM00382">
    <property type="entry name" value="AAA"/>
    <property type="match status" value="1"/>
</dbReference>
<dbReference type="PROSITE" id="PS50893">
    <property type="entry name" value="ABC_TRANSPORTER_2"/>
    <property type="match status" value="1"/>
</dbReference>
<dbReference type="Proteomes" id="UP000071641">
    <property type="component" value="Unassembled WGS sequence"/>
</dbReference>
<dbReference type="Gene3D" id="3.40.50.300">
    <property type="entry name" value="P-loop containing nucleotide triphosphate hydrolases"/>
    <property type="match status" value="1"/>
</dbReference>
<evidence type="ECO:0000256" key="9">
    <source>
        <dbReference type="SAM" id="Phobius"/>
    </source>
</evidence>
<proteinExistence type="predicted"/>
<dbReference type="InterPro" id="IPR001851">
    <property type="entry name" value="ABC_transp_permease"/>
</dbReference>
<evidence type="ECO:0000256" key="5">
    <source>
        <dbReference type="ARBA" id="ARBA00022741"/>
    </source>
</evidence>
<keyword evidence="4 9" id="KW-0812">Transmembrane</keyword>
<evidence type="ECO:0000256" key="6">
    <source>
        <dbReference type="ARBA" id="ARBA00022840"/>
    </source>
</evidence>
<dbReference type="GO" id="GO:0016887">
    <property type="term" value="F:ATP hydrolysis activity"/>
    <property type="evidence" value="ECO:0007669"/>
    <property type="project" value="InterPro"/>
</dbReference>